<dbReference type="EC" id="2.7.-.-" evidence="4"/>
<dbReference type="InterPro" id="IPR004007">
    <property type="entry name" value="DhaL_dom"/>
</dbReference>
<dbReference type="GO" id="GO:0004371">
    <property type="term" value="F:glycerone kinase activity"/>
    <property type="evidence" value="ECO:0007669"/>
    <property type="project" value="InterPro"/>
</dbReference>
<sequence>MMDLTSTRSLMRATAEKMVAAEPELTRLDQVIGDGDHGLGMKRGFAAVITMLDGDGCNPDDVGALLLQIGTRLMSSMGGASGAIFGTMFRAGGKAVAGEPELTTPVLAKFLTEGHSAVFQRGAAKKGDKTMVDALIAAVEKANALGNMPLSEALPQIAQASREGAESTKDQVAVFGRAKTLGERSLGHVDPGAVSMSLILTYMAEGL</sequence>
<dbReference type="PANTHER" id="PTHR28629:SF4">
    <property type="entry name" value="TRIOKINASE_FMN CYCLASE"/>
    <property type="match status" value="1"/>
</dbReference>
<evidence type="ECO:0000313" key="5">
    <source>
        <dbReference type="Proteomes" id="UP000249005"/>
    </source>
</evidence>
<evidence type="ECO:0000259" key="3">
    <source>
        <dbReference type="PROSITE" id="PS51480"/>
    </source>
</evidence>
<dbReference type="EMBL" id="LS483470">
    <property type="protein sequence ID" value="SQI43078.1"/>
    <property type="molecule type" value="Genomic_DNA"/>
</dbReference>
<evidence type="ECO:0000256" key="1">
    <source>
        <dbReference type="ARBA" id="ARBA00022679"/>
    </source>
</evidence>
<reference evidence="4 5" key="1">
    <citation type="submission" date="2018-06" db="EMBL/GenBank/DDBJ databases">
        <authorList>
            <consortium name="Pathogen Informatics"/>
            <person name="Doyle S."/>
        </authorList>
    </citation>
    <scope>NUCLEOTIDE SEQUENCE [LARGE SCALE GENOMIC DNA]</scope>
    <source>
        <strain evidence="4 5">NCTC12151</strain>
    </source>
</reference>
<evidence type="ECO:0000313" key="4">
    <source>
        <dbReference type="EMBL" id="SQI43078.1"/>
    </source>
</evidence>
<dbReference type="Gene3D" id="1.25.40.340">
    <property type="match status" value="1"/>
</dbReference>
<keyword evidence="2 4" id="KW-0418">Kinase</keyword>
<protein>
    <submittedName>
        <fullName evidence="4">PTS-dependent dihydroxyacetone kinase, ADP-binding subunit dhaL</fullName>
        <ecNumber evidence="4">2.7.-.-</ecNumber>
    </submittedName>
</protein>
<dbReference type="SMART" id="SM01120">
    <property type="entry name" value="Dak2"/>
    <property type="match status" value="1"/>
</dbReference>
<dbReference type="PROSITE" id="PS51480">
    <property type="entry name" value="DHAL"/>
    <property type="match status" value="1"/>
</dbReference>
<dbReference type="PANTHER" id="PTHR28629">
    <property type="entry name" value="TRIOKINASE/FMN CYCLASE"/>
    <property type="match status" value="1"/>
</dbReference>
<dbReference type="Proteomes" id="UP000249005">
    <property type="component" value="Chromosome 1"/>
</dbReference>
<dbReference type="GO" id="GO:0005829">
    <property type="term" value="C:cytosol"/>
    <property type="evidence" value="ECO:0007669"/>
    <property type="project" value="TreeGrafter"/>
</dbReference>
<dbReference type="InterPro" id="IPR050861">
    <property type="entry name" value="Dihydroxyacetone_Kinase"/>
</dbReference>
<dbReference type="KEGG" id="lri:NCTC12151_02842"/>
<dbReference type="AlphaFoldDB" id="A0A2X4V4F4"/>
<proteinExistence type="predicted"/>
<accession>A0A2X4V4F4</accession>
<dbReference type="InterPro" id="IPR012737">
    <property type="entry name" value="DhaK_L_YcgS"/>
</dbReference>
<dbReference type="GO" id="GO:0019563">
    <property type="term" value="P:glycerol catabolic process"/>
    <property type="evidence" value="ECO:0007669"/>
    <property type="project" value="TreeGrafter"/>
</dbReference>
<dbReference type="SUPFAM" id="SSF101473">
    <property type="entry name" value="DhaL-like"/>
    <property type="match status" value="1"/>
</dbReference>
<dbReference type="NCBIfam" id="TIGR02365">
    <property type="entry name" value="dha_L_ycgS"/>
    <property type="match status" value="1"/>
</dbReference>
<evidence type="ECO:0000256" key="2">
    <source>
        <dbReference type="ARBA" id="ARBA00022777"/>
    </source>
</evidence>
<dbReference type="InterPro" id="IPR036117">
    <property type="entry name" value="DhaL_dom_sf"/>
</dbReference>
<keyword evidence="5" id="KW-1185">Reference proteome</keyword>
<dbReference type="Pfam" id="PF02734">
    <property type="entry name" value="Dak2"/>
    <property type="match status" value="1"/>
</dbReference>
<gene>
    <name evidence="4" type="primary">dhaL</name>
    <name evidence="4" type="ORF">NCTC12151_02842</name>
</gene>
<organism evidence="4 5">
    <name type="scientific">Leminorella richardii</name>
    <dbReference type="NCBI Taxonomy" id="158841"/>
    <lineage>
        <taxon>Bacteria</taxon>
        <taxon>Pseudomonadati</taxon>
        <taxon>Pseudomonadota</taxon>
        <taxon>Gammaproteobacteria</taxon>
        <taxon>Enterobacterales</taxon>
        <taxon>Budviciaceae</taxon>
        <taxon>Leminorella</taxon>
    </lineage>
</organism>
<dbReference type="RefSeq" id="WP_232054923.1">
    <property type="nucleotide sequence ID" value="NZ_LR698987.1"/>
</dbReference>
<feature type="domain" description="DhaL" evidence="3">
    <location>
        <begin position="5"/>
        <end position="205"/>
    </location>
</feature>
<keyword evidence="1 4" id="KW-0808">Transferase</keyword>
<dbReference type="FunFam" id="1.25.40.340:FF:000002">
    <property type="entry name" value="Dihydroxyacetone kinase, L subunit"/>
    <property type="match status" value="1"/>
</dbReference>
<name>A0A2X4V4F4_9GAMM</name>